<comment type="caution">
    <text evidence="3">The sequence shown here is derived from an EMBL/GenBank/DDBJ whole genome shotgun (WGS) entry which is preliminary data.</text>
</comment>
<dbReference type="NCBIfam" id="TIGR01552">
    <property type="entry name" value="phd_fam"/>
    <property type="match status" value="1"/>
</dbReference>
<gene>
    <name evidence="3" type="ORF">QO199_07025</name>
</gene>
<reference evidence="3" key="1">
    <citation type="submission" date="2023-05" db="EMBL/GenBank/DDBJ databases">
        <title>Cannabis rhizosphere genomes.</title>
        <authorList>
            <person name="Goff K.L."/>
        </authorList>
    </citation>
    <scope>NUCLEOTIDE SEQUENCE</scope>
    <source>
        <strain evidence="3">SPPC 2817</strain>
    </source>
</reference>
<organism evidence="3 4">
    <name type="scientific">Serratia bockelmannii</name>
    <dbReference type="NCBI Taxonomy" id="2703793"/>
    <lineage>
        <taxon>Bacteria</taxon>
        <taxon>Pseudomonadati</taxon>
        <taxon>Pseudomonadota</taxon>
        <taxon>Gammaproteobacteria</taxon>
        <taxon>Enterobacterales</taxon>
        <taxon>Yersiniaceae</taxon>
        <taxon>Serratia</taxon>
    </lineage>
</organism>
<dbReference type="Pfam" id="PF02604">
    <property type="entry name" value="PhdYeFM_antitox"/>
    <property type="match status" value="1"/>
</dbReference>
<evidence type="ECO:0000313" key="4">
    <source>
        <dbReference type="Proteomes" id="UP001176500"/>
    </source>
</evidence>
<comment type="function">
    <text evidence="2">Antitoxin component of a type II toxin-antitoxin (TA) system.</text>
</comment>
<evidence type="ECO:0000256" key="2">
    <source>
        <dbReference type="RuleBase" id="RU362080"/>
    </source>
</evidence>
<dbReference type="Proteomes" id="UP001176500">
    <property type="component" value="Unassembled WGS sequence"/>
</dbReference>
<evidence type="ECO:0000313" key="3">
    <source>
        <dbReference type="EMBL" id="MDN6878410.1"/>
    </source>
</evidence>
<dbReference type="RefSeq" id="WP_226905689.1">
    <property type="nucleotide sequence ID" value="NZ_CP196512.1"/>
</dbReference>
<dbReference type="SUPFAM" id="SSF143120">
    <property type="entry name" value="YefM-like"/>
    <property type="match status" value="1"/>
</dbReference>
<dbReference type="InterPro" id="IPR036165">
    <property type="entry name" value="YefM-like_sf"/>
</dbReference>
<name>A0ABT8LPV1_9GAMM</name>
<evidence type="ECO:0000256" key="1">
    <source>
        <dbReference type="ARBA" id="ARBA00009981"/>
    </source>
</evidence>
<accession>A0ABT8LPV1</accession>
<protein>
    <recommendedName>
        <fullName evidence="2">Antitoxin</fullName>
    </recommendedName>
</protein>
<keyword evidence="4" id="KW-1185">Reference proteome</keyword>
<proteinExistence type="inferred from homology"/>
<dbReference type="InterPro" id="IPR006442">
    <property type="entry name" value="Antitoxin_Phd/YefM"/>
</dbReference>
<dbReference type="Gene3D" id="3.40.1620.10">
    <property type="entry name" value="YefM-like domain"/>
    <property type="match status" value="1"/>
</dbReference>
<dbReference type="EMBL" id="JASMRX010000002">
    <property type="protein sequence ID" value="MDN6878410.1"/>
    <property type="molecule type" value="Genomic_DNA"/>
</dbReference>
<comment type="similarity">
    <text evidence="1 2">Belongs to the phD/YefM antitoxin family.</text>
</comment>
<sequence length="103" mass="11539">MSDWPPALLAPGAFLFPVDVVQIIVKYVHVQVKKMTTISYTAARNNLAEVLLEAQKQPVEVTRRGHDEVYIISKADYEVLVKAKVKARIQAKHADTIKALANR</sequence>